<name>A0AAN9TPL7_9HEMI</name>
<comment type="caution">
    <text evidence="2">The sequence shown here is derived from an EMBL/GenBank/DDBJ whole genome shotgun (WGS) entry which is preliminary data.</text>
</comment>
<dbReference type="AlphaFoldDB" id="A0AAN9TPL7"/>
<dbReference type="GO" id="GO:0004843">
    <property type="term" value="F:cysteine-type deubiquitinase activity"/>
    <property type="evidence" value="ECO:0007669"/>
    <property type="project" value="TreeGrafter"/>
</dbReference>
<dbReference type="PANTHER" id="PTHR12419">
    <property type="entry name" value="OTU DOMAIN CONTAINING PROTEIN"/>
    <property type="match status" value="1"/>
</dbReference>
<protein>
    <recommendedName>
        <fullName evidence="1">OTU domain-containing protein</fullName>
    </recommendedName>
</protein>
<evidence type="ECO:0000259" key="1">
    <source>
        <dbReference type="PROSITE" id="PS50802"/>
    </source>
</evidence>
<organism evidence="2 3">
    <name type="scientific">Parthenolecanium corni</name>
    <dbReference type="NCBI Taxonomy" id="536013"/>
    <lineage>
        <taxon>Eukaryota</taxon>
        <taxon>Metazoa</taxon>
        <taxon>Ecdysozoa</taxon>
        <taxon>Arthropoda</taxon>
        <taxon>Hexapoda</taxon>
        <taxon>Insecta</taxon>
        <taxon>Pterygota</taxon>
        <taxon>Neoptera</taxon>
        <taxon>Paraneoptera</taxon>
        <taxon>Hemiptera</taxon>
        <taxon>Sternorrhyncha</taxon>
        <taxon>Coccoidea</taxon>
        <taxon>Coccidae</taxon>
        <taxon>Parthenolecanium</taxon>
    </lineage>
</organism>
<gene>
    <name evidence="2" type="ORF">V9T40_006854</name>
</gene>
<dbReference type="InterPro" id="IPR049769">
    <property type="entry name" value="OTU_OTU"/>
</dbReference>
<dbReference type="GO" id="GO:0061578">
    <property type="term" value="F:K63-linked deubiquitinase activity"/>
    <property type="evidence" value="ECO:0007669"/>
    <property type="project" value="TreeGrafter"/>
</dbReference>
<dbReference type="CDD" id="cd22753">
    <property type="entry name" value="OTU_ALG13-like"/>
    <property type="match status" value="1"/>
</dbReference>
<dbReference type="Gene3D" id="3.90.70.80">
    <property type="match status" value="1"/>
</dbReference>
<evidence type="ECO:0000313" key="3">
    <source>
        <dbReference type="Proteomes" id="UP001367676"/>
    </source>
</evidence>
<evidence type="ECO:0000313" key="2">
    <source>
        <dbReference type="EMBL" id="KAK7602880.1"/>
    </source>
</evidence>
<dbReference type="PROSITE" id="PS50802">
    <property type="entry name" value="OTU"/>
    <property type="match status" value="1"/>
</dbReference>
<dbReference type="PANTHER" id="PTHR12419:SF115">
    <property type="entry name" value="PROTEIN OVARIAN TUMOR LOCUS-RELATED"/>
    <property type="match status" value="1"/>
</dbReference>
<dbReference type="CDD" id="cd20380">
    <property type="entry name" value="Tudor_TDRD13-like"/>
    <property type="match status" value="1"/>
</dbReference>
<dbReference type="Proteomes" id="UP001367676">
    <property type="component" value="Unassembled WGS sequence"/>
</dbReference>
<dbReference type="EMBL" id="JBBCAQ010000007">
    <property type="protein sequence ID" value="KAK7602880.1"/>
    <property type="molecule type" value="Genomic_DNA"/>
</dbReference>
<dbReference type="InterPro" id="IPR003323">
    <property type="entry name" value="OTU_dom"/>
</dbReference>
<dbReference type="InterPro" id="IPR049770">
    <property type="entry name" value="OTU_Tudor"/>
</dbReference>
<feature type="domain" description="OTU" evidence="1">
    <location>
        <begin position="10"/>
        <end position="131"/>
    </location>
</feature>
<dbReference type="GO" id="GO:0016579">
    <property type="term" value="P:protein deubiquitination"/>
    <property type="evidence" value="ECO:0007669"/>
    <property type="project" value="TreeGrafter"/>
</dbReference>
<accession>A0AAN9TPL7</accession>
<dbReference type="InterPro" id="IPR050704">
    <property type="entry name" value="Peptidase_C85-like"/>
</dbReference>
<reference evidence="2 3" key="1">
    <citation type="submission" date="2024-03" db="EMBL/GenBank/DDBJ databases">
        <title>Adaptation during the transition from Ophiocordyceps entomopathogen to insect associate is accompanied by gene loss and intensified selection.</title>
        <authorList>
            <person name="Ward C.M."/>
            <person name="Onetto C.A."/>
            <person name="Borneman A.R."/>
        </authorList>
    </citation>
    <scope>NUCLEOTIDE SEQUENCE [LARGE SCALE GENOMIC DNA]</scope>
    <source>
        <strain evidence="2">AWRI1</strain>
        <tissue evidence="2">Single Adult Female</tissue>
    </source>
</reference>
<keyword evidence="3" id="KW-1185">Reference proteome</keyword>
<sequence length="557" mass="64066">MDAWLDSQGFYRKHIARDASSLFRCAAEKIFLTQVHHLTARKHCIQFALNNPEVFQRLTDISIPEYVDRLYNQRERGNKLDMEIMSRIYNVDFFMYKEIKKPVEKVTSHGFASRIVLSLSYEHHYDSVYGKQYIMNAAVCQSIFYEILYKCVFKLEEVDYAVSRMLHDKVARYNTDVNMTFPSTGFQMRLEMRDNCKNVKDLLNYGITPFPYKVAKSLDSNIYRNVEYDTWNEQRKALRHGFMSWNNKELRVGSRCIINFEDEHGLIQRHGYIQQMSPDKGPVLIFVEELGEKVTVPFETLEVISTNVNYDEKDFPPEFSSMEMPRNHRNVEDGIKSEPTTYKIKEEVKDSQSSELCNVHYVHSSPASVPTTCYACITTQNTLSERNGSIKSTQIFSHSKITDDAKITYDVMSNESNNNQITPFAMPYQVPVYPVVAGQDAPLQPTTVVSNLVPVKPSNTGDFPGSPDMDPHYRPKDLVGVKGSVQLTSSSSHNSYAPPNAYPVTYPPVYYHSYDYYGSYPDVQSYDNISSVYPAPHYVPINYTEEMCPPLLPSQSQ</sequence>
<proteinExistence type="predicted"/>